<comment type="caution">
    <text evidence="7">The sequence shown here is derived from an EMBL/GenBank/DDBJ whole genome shotgun (WGS) entry which is preliminary data.</text>
</comment>
<accession>A0A7K8QSI8</accession>
<proteinExistence type="inferred from homology"/>
<evidence type="ECO:0000313" key="8">
    <source>
        <dbReference type="Proteomes" id="UP000567624"/>
    </source>
</evidence>
<dbReference type="EMBL" id="VWYW01000270">
    <property type="protein sequence ID" value="NXF08287.1"/>
    <property type="molecule type" value="Genomic_DNA"/>
</dbReference>
<dbReference type="AlphaFoldDB" id="A0A7K8QSI8"/>
<evidence type="ECO:0000256" key="4">
    <source>
        <dbReference type="ARBA" id="ARBA00022989"/>
    </source>
</evidence>
<dbReference type="PANTHER" id="PTHR12191:SF2">
    <property type="entry name" value="METAL CATION SYMPORTER ZIP8"/>
    <property type="match status" value="1"/>
</dbReference>
<dbReference type="InterPro" id="IPR050799">
    <property type="entry name" value="ZIP_Transporter"/>
</dbReference>
<dbReference type="GO" id="GO:0071578">
    <property type="term" value="P:zinc ion import across plasma membrane"/>
    <property type="evidence" value="ECO:0007669"/>
    <property type="project" value="TreeGrafter"/>
</dbReference>
<feature type="transmembrane region" description="Helical" evidence="6">
    <location>
        <begin position="119"/>
        <end position="140"/>
    </location>
</feature>
<dbReference type="Proteomes" id="UP000567624">
    <property type="component" value="Unassembled WGS sequence"/>
</dbReference>
<dbReference type="PANTHER" id="PTHR12191">
    <property type="entry name" value="SOLUTE CARRIER FAMILY 39"/>
    <property type="match status" value="1"/>
</dbReference>
<evidence type="ECO:0000313" key="7">
    <source>
        <dbReference type="EMBL" id="NXF08287.1"/>
    </source>
</evidence>
<feature type="transmembrane region" description="Helical" evidence="6">
    <location>
        <begin position="357"/>
        <end position="376"/>
    </location>
</feature>
<organism evidence="7 8">
    <name type="scientific">Smithornis capensis</name>
    <dbReference type="NCBI Taxonomy" id="363769"/>
    <lineage>
        <taxon>Eukaryota</taxon>
        <taxon>Metazoa</taxon>
        <taxon>Chordata</taxon>
        <taxon>Craniata</taxon>
        <taxon>Vertebrata</taxon>
        <taxon>Euteleostomi</taxon>
        <taxon>Archelosauria</taxon>
        <taxon>Archosauria</taxon>
        <taxon>Dinosauria</taxon>
        <taxon>Saurischia</taxon>
        <taxon>Theropoda</taxon>
        <taxon>Coelurosauria</taxon>
        <taxon>Aves</taxon>
        <taxon>Neognathae</taxon>
        <taxon>Neoaves</taxon>
        <taxon>Telluraves</taxon>
        <taxon>Australaves</taxon>
        <taxon>Passeriformes</taxon>
        <taxon>Eurylaimidae</taxon>
        <taxon>Smithornis</taxon>
    </lineage>
</organism>
<feature type="transmembrane region" description="Helical" evidence="6">
    <location>
        <begin position="152"/>
        <end position="170"/>
    </location>
</feature>
<feature type="non-terminal residue" evidence="7">
    <location>
        <position position="451"/>
    </location>
</feature>
<dbReference type="Pfam" id="PF02535">
    <property type="entry name" value="Zip"/>
    <property type="match status" value="1"/>
</dbReference>
<evidence type="ECO:0000256" key="3">
    <source>
        <dbReference type="ARBA" id="ARBA00022692"/>
    </source>
</evidence>
<keyword evidence="3 6" id="KW-0812">Transmembrane</keyword>
<protein>
    <submittedName>
        <fullName evidence="7">S39A8 protein</fullName>
    </submittedName>
</protein>
<sequence>RPAGMETLLPPAAAVTSFADDVLRVFGANHSLSAGQLSALLHQLGAAPALGSALPLDRLHHNQCLTSEEIFILHGIPNNSHISNSSFSTICPAVLQQLIFHPCDHQENVDTSKPHSLQVWGFGFLAVTIINLASLLGLILTPLLKKSYFPKVLTYFVGLAIGTLFSNAIFQLIPEAFGFDPKVDNYVEKAVAVFGGFYILFFVERILKVILKIYNQTGHNYFENAEENHSQDKTHPPKALSSSNGGACYANSAVIESNGNLGFDSISVVSAQEEATQSSLCKCLKGRPLSKIGTIAWMVTLSDAVHNFIDGLAIGASFTLSLLQGLSTSIAILCEEFPHELGDFVILLNAGMSTRQALFFNFLSACSCYIGLAFGILVGNNFAPNIIFAIAGGMFLYISLADMFPEMNDMLREKVTGRKMDLTFFLIQNAGLLTGFTAILMITLYAGNIEL</sequence>
<dbReference type="GO" id="GO:0030003">
    <property type="term" value="P:intracellular monoatomic cation homeostasis"/>
    <property type="evidence" value="ECO:0007669"/>
    <property type="project" value="TreeGrafter"/>
</dbReference>
<dbReference type="GO" id="GO:0140410">
    <property type="term" value="F:monoatomic cation:bicarbonate symporter activity"/>
    <property type="evidence" value="ECO:0007669"/>
    <property type="project" value="TreeGrafter"/>
</dbReference>
<keyword evidence="4 6" id="KW-1133">Transmembrane helix</keyword>
<evidence type="ECO:0000256" key="6">
    <source>
        <dbReference type="SAM" id="Phobius"/>
    </source>
</evidence>
<feature type="transmembrane region" description="Helical" evidence="6">
    <location>
        <begin position="382"/>
        <end position="401"/>
    </location>
</feature>
<dbReference type="InterPro" id="IPR003689">
    <property type="entry name" value="ZIP"/>
</dbReference>
<feature type="transmembrane region" description="Helical" evidence="6">
    <location>
        <begin position="422"/>
        <end position="446"/>
    </location>
</feature>
<reference evidence="7 8" key="1">
    <citation type="submission" date="2019-09" db="EMBL/GenBank/DDBJ databases">
        <title>Bird 10,000 Genomes (B10K) Project - Family phase.</title>
        <authorList>
            <person name="Zhang G."/>
        </authorList>
    </citation>
    <scope>NUCLEOTIDE SEQUENCE [LARGE SCALE GENOMIC DNA]</scope>
    <source>
        <strain evidence="7">B10K-CU-031-20</strain>
    </source>
</reference>
<keyword evidence="8" id="KW-1185">Reference proteome</keyword>
<comment type="similarity">
    <text evidence="2">Belongs to the ZIP transporter (TC 2.A.5) family.</text>
</comment>
<dbReference type="GO" id="GO:0005886">
    <property type="term" value="C:plasma membrane"/>
    <property type="evidence" value="ECO:0007669"/>
    <property type="project" value="TreeGrafter"/>
</dbReference>
<evidence type="ECO:0000256" key="5">
    <source>
        <dbReference type="ARBA" id="ARBA00023136"/>
    </source>
</evidence>
<name>A0A7K8QSI8_9PASS</name>
<dbReference type="GO" id="GO:0005385">
    <property type="term" value="F:zinc ion transmembrane transporter activity"/>
    <property type="evidence" value="ECO:0007669"/>
    <property type="project" value="TreeGrafter"/>
</dbReference>
<feature type="transmembrane region" description="Helical" evidence="6">
    <location>
        <begin position="190"/>
        <end position="207"/>
    </location>
</feature>
<keyword evidence="5 6" id="KW-0472">Membrane</keyword>
<gene>
    <name evidence="7" type="primary">Slc39a8</name>
    <name evidence="7" type="ORF">SMICAP_R07761</name>
</gene>
<feature type="non-terminal residue" evidence="7">
    <location>
        <position position="1"/>
    </location>
</feature>
<comment type="subcellular location">
    <subcellularLocation>
        <location evidence="1">Membrane</location>
        <topology evidence="1">Multi-pass membrane protein</topology>
    </subcellularLocation>
</comment>
<evidence type="ECO:0000256" key="2">
    <source>
        <dbReference type="ARBA" id="ARBA00006939"/>
    </source>
</evidence>
<evidence type="ECO:0000256" key="1">
    <source>
        <dbReference type="ARBA" id="ARBA00004141"/>
    </source>
</evidence>